<proteinExistence type="predicted"/>
<evidence type="ECO:0000256" key="2">
    <source>
        <dbReference type="SAM" id="Phobius"/>
    </source>
</evidence>
<dbReference type="OrthoDB" id="8368006at2"/>
<keyword evidence="2" id="KW-1133">Transmembrane helix</keyword>
<reference evidence="4" key="1">
    <citation type="submission" date="2018-11" db="EMBL/GenBank/DDBJ databases">
        <title>Rhizobium chutanense sp. nov., isolated from root nodules of Phaseolus vulgaris in China.</title>
        <authorList>
            <person name="Huo Y."/>
        </authorList>
    </citation>
    <scope>NUCLEOTIDE SEQUENCE [LARGE SCALE GENOMIC DNA]</scope>
    <source>
        <strain evidence="4">CCBAU 65647</strain>
    </source>
</reference>
<dbReference type="EMBL" id="RJTH01000022">
    <property type="protein sequence ID" value="RUM18895.1"/>
    <property type="molecule type" value="Genomic_DNA"/>
</dbReference>
<evidence type="ECO:0000256" key="1">
    <source>
        <dbReference type="SAM" id="MobiDB-lite"/>
    </source>
</evidence>
<comment type="caution">
    <text evidence="3">The sequence shown here is derived from an EMBL/GenBank/DDBJ whole genome shotgun (WGS) entry which is preliminary data.</text>
</comment>
<gene>
    <name evidence="3" type="ORF">EFQ99_32270</name>
</gene>
<keyword evidence="2" id="KW-0472">Membrane</keyword>
<feature type="transmembrane region" description="Helical" evidence="2">
    <location>
        <begin position="20"/>
        <end position="38"/>
    </location>
</feature>
<evidence type="ECO:0000313" key="3">
    <source>
        <dbReference type="EMBL" id="RUM18895.1"/>
    </source>
</evidence>
<sequence length="123" mass="13162">MRAAFKAALSVGEGYALKYFFLYALVCAVVGILLLVVVRHITPFDMERLGDQASLEPAVQPDKLVVRSTRAPASGQPAAGTTGQPVPGQLSSDRPAVSTDQWDLRPTDEPTVRKGGRVKITAQ</sequence>
<evidence type="ECO:0000313" key="4">
    <source>
        <dbReference type="Proteomes" id="UP000278823"/>
    </source>
</evidence>
<feature type="region of interest" description="Disordered" evidence="1">
    <location>
        <begin position="68"/>
        <end position="123"/>
    </location>
</feature>
<keyword evidence="4" id="KW-1185">Reference proteome</keyword>
<organism evidence="3 4">
    <name type="scientific">Rhizobium vallis</name>
    <dbReference type="NCBI Taxonomy" id="634290"/>
    <lineage>
        <taxon>Bacteria</taxon>
        <taxon>Pseudomonadati</taxon>
        <taxon>Pseudomonadota</taxon>
        <taxon>Alphaproteobacteria</taxon>
        <taxon>Hyphomicrobiales</taxon>
        <taxon>Rhizobiaceae</taxon>
        <taxon>Rhizobium/Agrobacterium group</taxon>
        <taxon>Rhizobium</taxon>
    </lineage>
</organism>
<dbReference type="Proteomes" id="UP000278823">
    <property type="component" value="Unassembled WGS sequence"/>
</dbReference>
<keyword evidence="2" id="KW-0812">Transmembrane</keyword>
<feature type="compositionally biased region" description="Polar residues" evidence="1">
    <location>
        <begin position="79"/>
        <end position="92"/>
    </location>
</feature>
<feature type="compositionally biased region" description="Basic and acidic residues" evidence="1">
    <location>
        <begin position="102"/>
        <end position="112"/>
    </location>
</feature>
<name>A0A3S0SLU2_9HYPH</name>
<protein>
    <submittedName>
        <fullName evidence="3">Uncharacterized protein</fullName>
    </submittedName>
</protein>
<accession>A0A3S0SLU2</accession>
<dbReference type="AlphaFoldDB" id="A0A3S0SLU2"/>